<dbReference type="AlphaFoldDB" id="A0A5B9W4N1"/>
<feature type="domain" description="Ketoreductase" evidence="1">
    <location>
        <begin position="3"/>
        <end position="190"/>
    </location>
</feature>
<dbReference type="Proteomes" id="UP000324233">
    <property type="component" value="Chromosome"/>
</dbReference>
<dbReference type="InterPro" id="IPR001509">
    <property type="entry name" value="Epimerase_deHydtase"/>
</dbReference>
<reference evidence="2 3" key="1">
    <citation type="submission" date="2019-08" db="EMBL/GenBank/DDBJ databases">
        <title>Deep-cultivation of Planctomycetes and their phenomic and genomic characterization uncovers novel biology.</title>
        <authorList>
            <person name="Wiegand S."/>
            <person name="Jogler M."/>
            <person name="Boedeker C."/>
            <person name="Pinto D."/>
            <person name="Vollmers J."/>
            <person name="Rivas-Marin E."/>
            <person name="Kohn T."/>
            <person name="Peeters S.H."/>
            <person name="Heuer A."/>
            <person name="Rast P."/>
            <person name="Oberbeckmann S."/>
            <person name="Bunk B."/>
            <person name="Jeske O."/>
            <person name="Meyerdierks A."/>
            <person name="Storesund J.E."/>
            <person name="Kallscheuer N."/>
            <person name="Luecker S."/>
            <person name="Lage O.M."/>
            <person name="Pohl T."/>
            <person name="Merkel B.J."/>
            <person name="Hornburger P."/>
            <person name="Mueller R.-W."/>
            <person name="Bruemmer F."/>
            <person name="Labrenz M."/>
            <person name="Spormann A.M."/>
            <person name="Op den Camp H."/>
            <person name="Overmann J."/>
            <person name="Amann R."/>
            <person name="Jetten M.S.M."/>
            <person name="Mascher T."/>
            <person name="Medema M.H."/>
            <person name="Devos D.P."/>
            <person name="Kaster A.-K."/>
            <person name="Ovreas L."/>
            <person name="Rohde M."/>
            <person name="Galperin M.Y."/>
            <person name="Jogler C."/>
        </authorList>
    </citation>
    <scope>NUCLEOTIDE SEQUENCE [LARGE SCALE GENOMIC DNA]</scope>
    <source>
        <strain evidence="2 3">OJF2</strain>
    </source>
</reference>
<accession>A0A5B9W4N1</accession>
<dbReference type="EC" id="5.1.3.10" evidence="2"/>
<dbReference type="GO" id="GO:0047732">
    <property type="term" value="F:CDP-abequose epimerase activity"/>
    <property type="evidence" value="ECO:0007669"/>
    <property type="project" value="UniProtKB-EC"/>
</dbReference>
<gene>
    <name evidence="2" type="primary">rfbE</name>
    <name evidence="2" type="ORF">OJF2_37190</name>
</gene>
<dbReference type="Pfam" id="PF01370">
    <property type="entry name" value="Epimerase"/>
    <property type="match status" value="1"/>
</dbReference>
<evidence type="ECO:0000313" key="2">
    <source>
        <dbReference type="EMBL" id="QEH35174.1"/>
    </source>
</evidence>
<dbReference type="SMART" id="SM00822">
    <property type="entry name" value="PKS_KR"/>
    <property type="match status" value="1"/>
</dbReference>
<keyword evidence="2" id="KW-0413">Isomerase</keyword>
<name>A0A5B9W4N1_9BACT</name>
<dbReference type="PROSITE" id="PS00061">
    <property type="entry name" value="ADH_SHORT"/>
    <property type="match status" value="1"/>
</dbReference>
<dbReference type="InterPro" id="IPR020904">
    <property type="entry name" value="Sc_DH/Rdtase_CS"/>
</dbReference>
<dbReference type="KEGG" id="agv:OJF2_37190"/>
<proteinExistence type="predicted"/>
<keyword evidence="3" id="KW-1185">Reference proteome</keyword>
<dbReference type="PANTHER" id="PTHR43245">
    <property type="entry name" value="BIFUNCTIONAL POLYMYXIN RESISTANCE PROTEIN ARNA"/>
    <property type="match status" value="1"/>
</dbReference>
<dbReference type="InterPro" id="IPR036291">
    <property type="entry name" value="NAD(P)-bd_dom_sf"/>
</dbReference>
<dbReference type="InterPro" id="IPR057326">
    <property type="entry name" value="KR_dom"/>
</dbReference>
<dbReference type="Gene3D" id="3.40.50.720">
    <property type="entry name" value="NAD(P)-binding Rossmann-like Domain"/>
    <property type="match status" value="1"/>
</dbReference>
<sequence length="333" mass="35662">MSRAVLVTGGAGFIGSHVAAQLARRGDRVVLFDQRPPAGAAEWLLGPHADRIAFVRGDVSEWPDVLGAVREHAAGAIVHAAAIGDPAAVQHRPLLALRVNVEGSLHCLEAARLLGLGRVVLFSSIGVLPGIREEPVTASHPVICGDEGPGSGFYGASKVAVEAFAYGYRQAFGVDFAVLRPSAVYGLGMQHPIFIKPMVEDAVDGRPTRFATGRDFPRDYTHVEDVAALALLALDAPADALRDRVFYAATGRPLRTAGELAEVVRGLVPGADIEIGPGLSDADRLEVRYRGVLDISNAREQLGYAPRFGRLEDGVRQYVDEYRRYREALAARS</sequence>
<dbReference type="SUPFAM" id="SSF51735">
    <property type="entry name" value="NAD(P)-binding Rossmann-fold domains"/>
    <property type="match status" value="1"/>
</dbReference>
<dbReference type="EMBL" id="CP042997">
    <property type="protein sequence ID" value="QEH35174.1"/>
    <property type="molecule type" value="Genomic_DNA"/>
</dbReference>
<dbReference type="InterPro" id="IPR050177">
    <property type="entry name" value="Lipid_A_modif_metabolic_enz"/>
</dbReference>
<organism evidence="2 3">
    <name type="scientific">Aquisphaera giovannonii</name>
    <dbReference type="NCBI Taxonomy" id="406548"/>
    <lineage>
        <taxon>Bacteria</taxon>
        <taxon>Pseudomonadati</taxon>
        <taxon>Planctomycetota</taxon>
        <taxon>Planctomycetia</taxon>
        <taxon>Isosphaerales</taxon>
        <taxon>Isosphaeraceae</taxon>
        <taxon>Aquisphaera</taxon>
    </lineage>
</organism>
<evidence type="ECO:0000259" key="1">
    <source>
        <dbReference type="SMART" id="SM00822"/>
    </source>
</evidence>
<evidence type="ECO:0000313" key="3">
    <source>
        <dbReference type="Proteomes" id="UP000324233"/>
    </source>
</evidence>
<dbReference type="RefSeq" id="WP_148595002.1">
    <property type="nucleotide sequence ID" value="NZ_CP042997.1"/>
</dbReference>
<dbReference type="OrthoDB" id="258549at2"/>
<protein>
    <submittedName>
        <fullName evidence="2">CDP-paratose 2-epimerase</fullName>
        <ecNumber evidence="2">5.1.3.10</ecNumber>
    </submittedName>
</protein>